<dbReference type="PROSITE" id="PS00107">
    <property type="entry name" value="PROTEIN_KINASE_ATP"/>
    <property type="match status" value="1"/>
</dbReference>
<dbReference type="Gene3D" id="3.30.200.20">
    <property type="entry name" value="Phosphorylase Kinase, domain 1"/>
    <property type="match status" value="1"/>
</dbReference>
<dbReference type="InterPro" id="IPR011990">
    <property type="entry name" value="TPR-like_helical_dom_sf"/>
</dbReference>
<dbReference type="CDD" id="cd14014">
    <property type="entry name" value="STKc_PknB_like"/>
    <property type="match status" value="1"/>
</dbReference>
<keyword evidence="3" id="KW-0802">TPR repeat</keyword>
<dbReference type="InterPro" id="IPR008271">
    <property type="entry name" value="Ser/Thr_kinase_AS"/>
</dbReference>
<keyword evidence="6" id="KW-0812">Transmembrane</keyword>
<name>A0ABS9KFT1_9BACT</name>
<feature type="binding site" evidence="5">
    <location>
        <position position="106"/>
    </location>
    <ligand>
        <name>ATP</name>
        <dbReference type="ChEBI" id="CHEBI:30616"/>
    </ligand>
</feature>
<dbReference type="Gene3D" id="1.25.40.10">
    <property type="entry name" value="Tetratricopeptide repeat domain"/>
    <property type="match status" value="3"/>
</dbReference>
<keyword evidence="2 5" id="KW-0547">Nucleotide-binding</keyword>
<evidence type="ECO:0000256" key="4">
    <source>
        <dbReference type="ARBA" id="ARBA00022840"/>
    </source>
</evidence>
<dbReference type="InterPro" id="IPR000719">
    <property type="entry name" value="Prot_kinase_dom"/>
</dbReference>
<dbReference type="Pfam" id="PF00069">
    <property type="entry name" value="Pkinase"/>
    <property type="match status" value="1"/>
</dbReference>
<accession>A0ABS9KFT1</accession>
<reference evidence="8" key="2">
    <citation type="submission" date="2024-05" db="EMBL/GenBank/DDBJ databases">
        <title>Rhodohalobacter halophilus gen. nov., sp. nov., a moderately halophilic member of the family Balneolaceae.</title>
        <authorList>
            <person name="Xia J."/>
        </authorList>
    </citation>
    <scope>NUCLEOTIDE SEQUENCE</scope>
    <source>
        <strain evidence="8">WB101</strain>
    </source>
</reference>
<keyword evidence="9" id="KW-1185">Reference proteome</keyword>
<evidence type="ECO:0000256" key="2">
    <source>
        <dbReference type="ARBA" id="ARBA00022741"/>
    </source>
</evidence>
<evidence type="ECO:0000259" key="7">
    <source>
        <dbReference type="PROSITE" id="PS50011"/>
    </source>
</evidence>
<proteinExistence type="predicted"/>
<dbReference type="InterPro" id="IPR019734">
    <property type="entry name" value="TPR_rpt"/>
</dbReference>
<keyword evidence="6" id="KW-1133">Transmembrane helix</keyword>
<evidence type="ECO:0000256" key="5">
    <source>
        <dbReference type="PROSITE-ProRule" id="PRU10141"/>
    </source>
</evidence>
<dbReference type="PROSITE" id="PS50011">
    <property type="entry name" value="PROTEIN_KINASE_DOM"/>
    <property type="match status" value="1"/>
</dbReference>
<evidence type="ECO:0000256" key="1">
    <source>
        <dbReference type="ARBA" id="ARBA00022737"/>
    </source>
</evidence>
<protein>
    <submittedName>
        <fullName evidence="8">Serine/threonine-protein kinase</fullName>
    </submittedName>
</protein>
<organism evidence="8 9">
    <name type="scientific">Rhodohalobacter sulfatireducens</name>
    <dbReference type="NCBI Taxonomy" id="2911366"/>
    <lineage>
        <taxon>Bacteria</taxon>
        <taxon>Pseudomonadati</taxon>
        <taxon>Balneolota</taxon>
        <taxon>Balneolia</taxon>
        <taxon>Balneolales</taxon>
        <taxon>Balneolaceae</taxon>
        <taxon>Rhodohalobacter</taxon>
    </lineage>
</organism>
<evidence type="ECO:0000313" key="8">
    <source>
        <dbReference type="EMBL" id="MCG2589642.1"/>
    </source>
</evidence>
<dbReference type="PANTHER" id="PTHR45641:SF19">
    <property type="entry name" value="NEPHROCYSTIN-3"/>
    <property type="match status" value="1"/>
</dbReference>
<gene>
    <name evidence="8" type="ORF">L6773_13770</name>
</gene>
<feature type="transmembrane region" description="Helical" evidence="6">
    <location>
        <begin position="388"/>
        <end position="407"/>
    </location>
</feature>
<dbReference type="SMART" id="SM00028">
    <property type="entry name" value="TPR"/>
    <property type="match status" value="7"/>
</dbReference>
<evidence type="ECO:0000256" key="3">
    <source>
        <dbReference type="ARBA" id="ARBA00022803"/>
    </source>
</evidence>
<keyword evidence="8" id="KW-0418">Kinase</keyword>
<dbReference type="SUPFAM" id="SSF48452">
    <property type="entry name" value="TPR-like"/>
    <property type="match status" value="3"/>
</dbReference>
<dbReference type="InterPro" id="IPR017441">
    <property type="entry name" value="Protein_kinase_ATP_BS"/>
</dbReference>
<keyword evidence="1" id="KW-0677">Repeat</keyword>
<dbReference type="Pfam" id="PF13424">
    <property type="entry name" value="TPR_12"/>
    <property type="match status" value="3"/>
</dbReference>
<keyword evidence="6" id="KW-0472">Membrane</keyword>
<sequence>MNSQQWDDIQDLFHQCIELSLDEQKIFLDNLKEKKPQISAELKKLLDAHHMSGTFLEDEILEEEFISEGDRVGPWRIIREIGRGGMSSVFLATRADGQFEREVAIKFLHGLIPGQSMHKRLQQEQKILARLQHKNIAQLFDAGLTDEGRPYFILEYIQGKPITEWCNEKHLSFEERLQLFVQVCRAVQFAHQLLIVHRDLKPNNILVDNHGTVKLLDFGIAKILEDEPQEGAPVTKTGLFLMTPEYASPEQVHGGAITTATDVHALGLILYELLTGRLPYDISDKTPIEIGSIISETTPAKPSSVVIKISSETIKLGSINKAQHKRQLRGDLDTIVLKSIRKEPERRYGSADQLLQDIRCYQKNEPISARPESAGYLTKKFIQRNRTVVFALSVIGIILVGTAIFSLNQARITEIERQKTEQVNAFLQEMLASPNPYQDGLEVKVIDILDRTADRIDIELSNQPAVEASVRHTLGVTYRELGDIDKADFQLSQSLALMNTLFSPPNAEMSEVQVEMAKTEQMQGNYQTADSLLNLALTADLELFGRESTTIAARLGELGSLQWEMGNFDEAEALLRESLELEQKLRSPDHEQIASSMGNLATLLSDQGYDEEALELYREELKIYRANYEDDRHPAIPQVISHIGIILDDQEKYEEALADHQKALELFRELKGEDHPDVVYAMNNLASVMTKMGNVEEALAMQVDAAALYRDIFGPDHPNLGIQYNNIAFTKRNMGDLEGAKESYSQAIETWQAGLPPGHPFLAYGYHNLASVLQSQNRPGEALPYFRDAYEIRTEHLSPENPERAMTTSMLGECLASLGKIAEAEPLLIEGYQSLLVSRGEDHSTTMEAANRLKDFLQNQDRVEEFAQIKQETE</sequence>
<dbReference type="InterPro" id="IPR011009">
    <property type="entry name" value="Kinase-like_dom_sf"/>
</dbReference>
<dbReference type="PANTHER" id="PTHR45641">
    <property type="entry name" value="TETRATRICOPEPTIDE REPEAT PROTEIN (AFU_ORTHOLOGUE AFUA_6G03870)"/>
    <property type="match status" value="1"/>
</dbReference>
<dbReference type="EMBL" id="JAKLWS010000019">
    <property type="protein sequence ID" value="MCG2589642.1"/>
    <property type="molecule type" value="Genomic_DNA"/>
</dbReference>
<keyword evidence="8" id="KW-0808">Transferase</keyword>
<comment type="caution">
    <text evidence="8">The sequence shown here is derived from an EMBL/GenBank/DDBJ whole genome shotgun (WGS) entry which is preliminary data.</text>
</comment>
<dbReference type="RefSeq" id="WP_237855002.1">
    <property type="nucleotide sequence ID" value="NZ_JAKLWS010000019.1"/>
</dbReference>
<feature type="domain" description="Protein kinase" evidence="7">
    <location>
        <begin position="75"/>
        <end position="359"/>
    </location>
</feature>
<reference evidence="8" key="1">
    <citation type="submission" date="2022-01" db="EMBL/GenBank/DDBJ databases">
        <authorList>
            <person name="Wang Y."/>
        </authorList>
    </citation>
    <scope>NUCLEOTIDE SEQUENCE</scope>
    <source>
        <strain evidence="8">WB101</strain>
    </source>
</reference>
<evidence type="ECO:0000256" key="6">
    <source>
        <dbReference type="SAM" id="Phobius"/>
    </source>
</evidence>
<dbReference type="GO" id="GO:0016301">
    <property type="term" value="F:kinase activity"/>
    <property type="evidence" value="ECO:0007669"/>
    <property type="project" value="UniProtKB-KW"/>
</dbReference>
<dbReference type="Proteomes" id="UP001165366">
    <property type="component" value="Unassembled WGS sequence"/>
</dbReference>
<dbReference type="SUPFAM" id="SSF56112">
    <property type="entry name" value="Protein kinase-like (PK-like)"/>
    <property type="match status" value="1"/>
</dbReference>
<dbReference type="PROSITE" id="PS00108">
    <property type="entry name" value="PROTEIN_KINASE_ST"/>
    <property type="match status" value="1"/>
</dbReference>
<evidence type="ECO:0000313" key="9">
    <source>
        <dbReference type="Proteomes" id="UP001165366"/>
    </source>
</evidence>
<dbReference type="SMART" id="SM00220">
    <property type="entry name" value="S_TKc"/>
    <property type="match status" value="1"/>
</dbReference>
<keyword evidence="4 5" id="KW-0067">ATP-binding</keyword>
<dbReference type="PRINTS" id="PR00381">
    <property type="entry name" value="KINESINLIGHT"/>
</dbReference>
<dbReference type="Gene3D" id="1.10.510.10">
    <property type="entry name" value="Transferase(Phosphotransferase) domain 1"/>
    <property type="match status" value="1"/>
</dbReference>